<dbReference type="PROSITE" id="PS50977">
    <property type="entry name" value="HTH_TETR_2"/>
    <property type="match status" value="1"/>
</dbReference>
<keyword evidence="5" id="KW-1185">Reference proteome</keyword>
<dbReference type="InterPro" id="IPR036271">
    <property type="entry name" value="Tet_transcr_reg_TetR-rel_C_sf"/>
</dbReference>
<dbReference type="eggNOG" id="COG1309">
    <property type="taxonomic scope" value="Bacteria"/>
</dbReference>
<dbReference type="PATRIC" id="fig|1141662.3.peg.385"/>
<evidence type="ECO:0000259" key="3">
    <source>
        <dbReference type="PROSITE" id="PS50977"/>
    </source>
</evidence>
<dbReference type="SUPFAM" id="SSF48498">
    <property type="entry name" value="Tetracyclin repressor-like, C-terminal domain"/>
    <property type="match status" value="1"/>
</dbReference>
<dbReference type="RefSeq" id="WP_008910427.1">
    <property type="nucleotide sequence ID" value="NZ_KB233222.1"/>
</dbReference>
<evidence type="ECO:0000256" key="2">
    <source>
        <dbReference type="PROSITE-ProRule" id="PRU00335"/>
    </source>
</evidence>
<dbReference type="InterPro" id="IPR009057">
    <property type="entry name" value="Homeodomain-like_sf"/>
</dbReference>
<sequence length="188" mass="21250">MEIEVKSARTGGRSAKIQKSVHDAVNKLLAITPTSEITVYAVANEAGVPPSTIYRRWGDINRLLADVAVQHLYPETVPKDMGSYQADIIEWVEQYYEEMASETGRDMLREIIYAKECSASSQCTDMINTQLEVINKRAHERGEKILSNENIINFVVSPIIFHILFDTQSLTIESVHSLINRLLINNEI</sequence>
<evidence type="ECO:0000313" key="5">
    <source>
        <dbReference type="Proteomes" id="UP000009336"/>
    </source>
</evidence>
<gene>
    <name evidence="4" type="ORF">OOA_01892</name>
</gene>
<reference evidence="4 5" key="1">
    <citation type="journal article" date="2012" name="BMC Genomics">
        <title>Comparative genomics of bacteria in the genus Providencia isolated from wild Drosophila melanogaster.</title>
        <authorList>
            <person name="Galac M.R."/>
            <person name="Lazzaro B.P."/>
        </authorList>
    </citation>
    <scope>NUCLEOTIDE SEQUENCE [LARGE SCALE GENOMIC DNA]</scope>
    <source>
        <strain evidence="4 5">DSM 19968</strain>
    </source>
</reference>
<dbReference type="Proteomes" id="UP000009336">
    <property type="component" value="Unassembled WGS sequence"/>
</dbReference>
<evidence type="ECO:0000313" key="4">
    <source>
        <dbReference type="EMBL" id="EKT64780.1"/>
    </source>
</evidence>
<name>K8X8N4_9GAMM</name>
<organism evidence="4 5">
    <name type="scientific">Providencia burhodogranariea DSM 19968</name>
    <dbReference type="NCBI Taxonomy" id="1141662"/>
    <lineage>
        <taxon>Bacteria</taxon>
        <taxon>Pseudomonadati</taxon>
        <taxon>Pseudomonadota</taxon>
        <taxon>Gammaproteobacteria</taxon>
        <taxon>Enterobacterales</taxon>
        <taxon>Morganellaceae</taxon>
        <taxon>Providencia</taxon>
    </lineage>
</organism>
<dbReference type="Gene3D" id="1.10.357.10">
    <property type="entry name" value="Tetracycline Repressor, domain 2"/>
    <property type="match status" value="1"/>
</dbReference>
<dbReference type="GO" id="GO:0003677">
    <property type="term" value="F:DNA binding"/>
    <property type="evidence" value="ECO:0007669"/>
    <property type="project" value="UniProtKB-UniRule"/>
</dbReference>
<protein>
    <recommendedName>
        <fullName evidence="3">HTH tetR-type domain-containing protein</fullName>
    </recommendedName>
</protein>
<comment type="caution">
    <text evidence="4">The sequence shown here is derived from an EMBL/GenBank/DDBJ whole genome shotgun (WGS) entry which is preliminary data.</text>
</comment>
<keyword evidence="1 2" id="KW-0238">DNA-binding</keyword>
<feature type="domain" description="HTH tetR-type" evidence="3">
    <location>
        <begin position="15"/>
        <end position="75"/>
    </location>
</feature>
<dbReference type="SUPFAM" id="SSF46689">
    <property type="entry name" value="Homeodomain-like"/>
    <property type="match status" value="1"/>
</dbReference>
<proteinExistence type="predicted"/>
<dbReference type="InterPro" id="IPR001647">
    <property type="entry name" value="HTH_TetR"/>
</dbReference>
<evidence type="ECO:0000256" key="1">
    <source>
        <dbReference type="ARBA" id="ARBA00023125"/>
    </source>
</evidence>
<feature type="DNA-binding region" description="H-T-H motif" evidence="2">
    <location>
        <begin position="38"/>
        <end position="57"/>
    </location>
</feature>
<dbReference type="EMBL" id="AKKL01000005">
    <property type="protein sequence ID" value="EKT64780.1"/>
    <property type="molecule type" value="Genomic_DNA"/>
</dbReference>
<dbReference type="Gene3D" id="1.10.10.60">
    <property type="entry name" value="Homeodomain-like"/>
    <property type="match status" value="1"/>
</dbReference>
<dbReference type="STRING" id="1141662.OOA_01892"/>
<accession>K8X8N4</accession>
<dbReference type="HOGENOM" id="CLU_069356_25_2_6"/>
<dbReference type="AlphaFoldDB" id="K8X8N4"/>
<dbReference type="OrthoDB" id="9796019at2"/>